<evidence type="ECO:0000256" key="1">
    <source>
        <dbReference type="ARBA" id="ARBA00022884"/>
    </source>
</evidence>
<proteinExistence type="predicted"/>
<dbReference type="EMBL" id="CAUYUJ010010001">
    <property type="protein sequence ID" value="CAK0828295.1"/>
    <property type="molecule type" value="Genomic_DNA"/>
</dbReference>
<dbReference type="Proteomes" id="UP001189429">
    <property type="component" value="Unassembled WGS sequence"/>
</dbReference>
<sequence length="273" mass="30488">MSVASRRRDPQIFGDQHLKHKLNRGRANPGCNIYVYRMPLDWDELEFARHFDHYGDLISCTIVRDKDSGESRGFGFIGYSDQEAVRKAILGMDGLPVGPALELPGKFLSVSPKRGEEHLLVPFPDCYPPAGVYGTEPPNTRAPPGANLYIYNIPAEWRDIELYRHFIHYGQLTSVKVMMKDENKESRGFGFVGYVNPISAQRAMAGMTNFCINVDGSGKRIQVTSKRGEESAARKCKAEIAFKDPAHPDYQKEPPEEIEAGAAMAESLGVRAH</sequence>
<gene>
    <name evidence="5" type="ORF">PCOR1329_LOCUS27550</name>
</gene>
<keyword evidence="6" id="KW-1185">Reference proteome</keyword>
<dbReference type="Pfam" id="PF00076">
    <property type="entry name" value="RRM_1"/>
    <property type="match status" value="2"/>
</dbReference>
<feature type="region of interest" description="Disordered" evidence="3">
    <location>
        <begin position="244"/>
        <end position="273"/>
    </location>
</feature>
<evidence type="ECO:0000256" key="2">
    <source>
        <dbReference type="PROSITE-ProRule" id="PRU00176"/>
    </source>
</evidence>
<dbReference type="SMART" id="SM00360">
    <property type="entry name" value="RRM"/>
    <property type="match status" value="2"/>
</dbReference>
<dbReference type="InterPro" id="IPR052462">
    <property type="entry name" value="SLIRP/GR-RBP-like"/>
</dbReference>
<evidence type="ECO:0000313" key="5">
    <source>
        <dbReference type="EMBL" id="CAK0828295.1"/>
    </source>
</evidence>
<organism evidence="5 6">
    <name type="scientific">Prorocentrum cordatum</name>
    <dbReference type="NCBI Taxonomy" id="2364126"/>
    <lineage>
        <taxon>Eukaryota</taxon>
        <taxon>Sar</taxon>
        <taxon>Alveolata</taxon>
        <taxon>Dinophyceae</taxon>
        <taxon>Prorocentrales</taxon>
        <taxon>Prorocentraceae</taxon>
        <taxon>Prorocentrum</taxon>
    </lineage>
</organism>
<feature type="domain" description="RRM" evidence="4">
    <location>
        <begin position="146"/>
        <end position="228"/>
    </location>
</feature>
<keyword evidence="1 2" id="KW-0694">RNA-binding</keyword>
<evidence type="ECO:0000313" key="6">
    <source>
        <dbReference type="Proteomes" id="UP001189429"/>
    </source>
</evidence>
<protein>
    <recommendedName>
        <fullName evidence="4">RRM domain-containing protein</fullName>
    </recommendedName>
</protein>
<accession>A0ABN9SAR4</accession>
<comment type="caution">
    <text evidence="5">The sequence shown here is derived from an EMBL/GenBank/DDBJ whole genome shotgun (WGS) entry which is preliminary data.</text>
</comment>
<name>A0ABN9SAR4_9DINO</name>
<dbReference type="Gene3D" id="3.30.70.330">
    <property type="match status" value="2"/>
</dbReference>
<evidence type="ECO:0000259" key="4">
    <source>
        <dbReference type="PROSITE" id="PS50102"/>
    </source>
</evidence>
<dbReference type="PANTHER" id="PTHR48027">
    <property type="entry name" value="HETEROGENEOUS NUCLEAR RIBONUCLEOPROTEIN 87F-RELATED"/>
    <property type="match status" value="1"/>
</dbReference>
<dbReference type="InterPro" id="IPR000504">
    <property type="entry name" value="RRM_dom"/>
</dbReference>
<dbReference type="SUPFAM" id="SSF54928">
    <property type="entry name" value="RNA-binding domain, RBD"/>
    <property type="match status" value="2"/>
</dbReference>
<feature type="compositionally biased region" description="Basic and acidic residues" evidence="3">
    <location>
        <begin position="244"/>
        <end position="255"/>
    </location>
</feature>
<reference evidence="5" key="1">
    <citation type="submission" date="2023-10" db="EMBL/GenBank/DDBJ databases">
        <authorList>
            <person name="Chen Y."/>
            <person name="Shah S."/>
            <person name="Dougan E. K."/>
            <person name="Thang M."/>
            <person name="Chan C."/>
        </authorList>
    </citation>
    <scope>NUCLEOTIDE SEQUENCE [LARGE SCALE GENOMIC DNA]</scope>
</reference>
<dbReference type="PROSITE" id="PS50102">
    <property type="entry name" value="RRM"/>
    <property type="match status" value="2"/>
</dbReference>
<dbReference type="InterPro" id="IPR035979">
    <property type="entry name" value="RBD_domain_sf"/>
</dbReference>
<evidence type="ECO:0000256" key="3">
    <source>
        <dbReference type="SAM" id="MobiDB-lite"/>
    </source>
</evidence>
<dbReference type="InterPro" id="IPR012677">
    <property type="entry name" value="Nucleotide-bd_a/b_plait_sf"/>
</dbReference>
<feature type="domain" description="RRM" evidence="4">
    <location>
        <begin position="31"/>
        <end position="115"/>
    </location>
</feature>